<dbReference type="Gene3D" id="2.60.200.40">
    <property type="match status" value="1"/>
</dbReference>
<keyword evidence="5" id="KW-0418">Kinase</keyword>
<evidence type="ECO:0000313" key="10">
    <source>
        <dbReference type="EMBL" id="GGO90648.1"/>
    </source>
</evidence>
<comment type="caution">
    <text evidence="10">The sequence shown here is derived from an EMBL/GenBank/DDBJ whole genome shotgun (WGS) entry which is preliminary data.</text>
</comment>
<dbReference type="InterPro" id="IPR017438">
    <property type="entry name" value="ATP-NAD_kinase_N"/>
</dbReference>
<dbReference type="EMBL" id="BMMS01000015">
    <property type="protein sequence ID" value="GGO90648.1"/>
    <property type="molecule type" value="Genomic_DNA"/>
</dbReference>
<sequence>MPEGHWAGAGLLIANPLAGARSAELIDAVAHHCGSRVTDLTVVRTEYRGHAEELAAKAFVEGTDVVIAMGGDGTTREVAGGLARAALDRPGSPRPALVNIPAGTGNSFYREVWSDRPWQEALDTALSGDRPHIRHVDMAYIHETDAYALLGAASGLVADALVVAAGLSEVQGRDRYQQAVAQVLADFTPYPGRISVDGKVVHDGPVVLANVGGGRYRAGRFKVLPHSVLDDGLLDICVITGGIDPRELPGLTRDGQHVGRPEVVYERGSRFVFERTDGNPLTFEYDGEAQTEPRQRYTVAATPGILPVLAPPERT</sequence>
<feature type="domain" description="DAGKc" evidence="9">
    <location>
        <begin position="5"/>
        <end position="144"/>
    </location>
</feature>
<dbReference type="GO" id="GO:0008654">
    <property type="term" value="P:phospholipid biosynthetic process"/>
    <property type="evidence" value="ECO:0007669"/>
    <property type="project" value="UniProtKB-KW"/>
</dbReference>
<dbReference type="Pfam" id="PF00781">
    <property type="entry name" value="DAGK_cat"/>
    <property type="match status" value="1"/>
</dbReference>
<dbReference type="InterPro" id="IPR001206">
    <property type="entry name" value="Diacylglycerol_kinase_cat_dom"/>
</dbReference>
<dbReference type="SMART" id="SM00046">
    <property type="entry name" value="DAGKc"/>
    <property type="match status" value="1"/>
</dbReference>
<keyword evidence="3" id="KW-0808">Transferase</keyword>
<evidence type="ECO:0000259" key="9">
    <source>
        <dbReference type="PROSITE" id="PS50146"/>
    </source>
</evidence>
<name>A0A917ZUD9_9ACTN</name>
<keyword evidence="7" id="KW-0443">Lipid metabolism</keyword>
<evidence type="ECO:0000256" key="8">
    <source>
        <dbReference type="ARBA" id="ARBA00023264"/>
    </source>
</evidence>
<keyword evidence="7" id="KW-0594">Phospholipid biosynthesis</keyword>
<evidence type="ECO:0000256" key="7">
    <source>
        <dbReference type="ARBA" id="ARBA00023209"/>
    </source>
</evidence>
<organism evidence="10 11">
    <name type="scientific">Wenjunlia tyrosinilytica</name>
    <dbReference type="NCBI Taxonomy" id="1544741"/>
    <lineage>
        <taxon>Bacteria</taxon>
        <taxon>Bacillati</taxon>
        <taxon>Actinomycetota</taxon>
        <taxon>Actinomycetes</taxon>
        <taxon>Kitasatosporales</taxon>
        <taxon>Streptomycetaceae</taxon>
        <taxon>Wenjunlia</taxon>
    </lineage>
</organism>
<dbReference type="InterPro" id="IPR050187">
    <property type="entry name" value="Lipid_Phosphate_FormReg"/>
</dbReference>
<gene>
    <name evidence="10" type="ORF">GCM10012280_36650</name>
</gene>
<evidence type="ECO:0000256" key="5">
    <source>
        <dbReference type="ARBA" id="ARBA00022777"/>
    </source>
</evidence>
<keyword evidence="8" id="KW-1208">Phospholipid metabolism</keyword>
<dbReference type="InterPro" id="IPR045540">
    <property type="entry name" value="YegS/DAGK_C"/>
</dbReference>
<dbReference type="PROSITE" id="PS50146">
    <property type="entry name" value="DAGK"/>
    <property type="match status" value="1"/>
</dbReference>
<keyword evidence="6" id="KW-0067">ATP-binding</keyword>
<dbReference type="Gene3D" id="3.40.50.10330">
    <property type="entry name" value="Probable inorganic polyphosphate/atp-NAD kinase, domain 1"/>
    <property type="match status" value="1"/>
</dbReference>
<dbReference type="Pfam" id="PF19279">
    <property type="entry name" value="YegS_C"/>
    <property type="match status" value="1"/>
</dbReference>
<dbReference type="RefSeq" id="WP_189132791.1">
    <property type="nucleotide sequence ID" value="NZ_BMMS01000015.1"/>
</dbReference>
<protein>
    <recommendedName>
        <fullName evidence="9">DAGKc domain-containing protein</fullName>
    </recommendedName>
</protein>
<evidence type="ECO:0000256" key="2">
    <source>
        <dbReference type="ARBA" id="ARBA00005983"/>
    </source>
</evidence>
<keyword evidence="4" id="KW-0547">Nucleotide-binding</keyword>
<comment type="similarity">
    <text evidence="2">Belongs to the diacylglycerol/lipid kinase family.</text>
</comment>
<keyword evidence="7" id="KW-0444">Lipid biosynthesis</keyword>
<reference evidence="10" key="2">
    <citation type="submission" date="2020-09" db="EMBL/GenBank/DDBJ databases">
        <authorList>
            <person name="Sun Q."/>
            <person name="Zhou Y."/>
        </authorList>
    </citation>
    <scope>NUCLEOTIDE SEQUENCE</scope>
    <source>
        <strain evidence="10">CGMCC 4.7201</strain>
    </source>
</reference>
<reference evidence="10" key="1">
    <citation type="journal article" date="2014" name="Int. J. Syst. Evol. Microbiol.">
        <title>Complete genome sequence of Corynebacterium casei LMG S-19264T (=DSM 44701T), isolated from a smear-ripened cheese.</title>
        <authorList>
            <consortium name="US DOE Joint Genome Institute (JGI-PGF)"/>
            <person name="Walter F."/>
            <person name="Albersmeier A."/>
            <person name="Kalinowski J."/>
            <person name="Ruckert C."/>
        </authorList>
    </citation>
    <scope>NUCLEOTIDE SEQUENCE</scope>
    <source>
        <strain evidence="10">CGMCC 4.7201</strain>
    </source>
</reference>
<dbReference type="AlphaFoldDB" id="A0A917ZUD9"/>
<dbReference type="GO" id="GO:0005886">
    <property type="term" value="C:plasma membrane"/>
    <property type="evidence" value="ECO:0007669"/>
    <property type="project" value="TreeGrafter"/>
</dbReference>
<evidence type="ECO:0000256" key="3">
    <source>
        <dbReference type="ARBA" id="ARBA00022679"/>
    </source>
</evidence>
<evidence type="ECO:0000256" key="6">
    <source>
        <dbReference type="ARBA" id="ARBA00022840"/>
    </source>
</evidence>
<dbReference type="GO" id="GO:0005524">
    <property type="term" value="F:ATP binding"/>
    <property type="evidence" value="ECO:0007669"/>
    <property type="project" value="UniProtKB-KW"/>
</dbReference>
<dbReference type="PANTHER" id="PTHR12358">
    <property type="entry name" value="SPHINGOSINE KINASE"/>
    <property type="match status" value="1"/>
</dbReference>
<evidence type="ECO:0000256" key="4">
    <source>
        <dbReference type="ARBA" id="ARBA00022741"/>
    </source>
</evidence>
<evidence type="ECO:0000313" key="11">
    <source>
        <dbReference type="Proteomes" id="UP000641932"/>
    </source>
</evidence>
<evidence type="ECO:0000256" key="1">
    <source>
        <dbReference type="ARBA" id="ARBA00001946"/>
    </source>
</evidence>
<keyword evidence="11" id="KW-1185">Reference proteome</keyword>
<comment type="cofactor">
    <cofactor evidence="1">
        <name>Mg(2+)</name>
        <dbReference type="ChEBI" id="CHEBI:18420"/>
    </cofactor>
</comment>
<dbReference type="GO" id="GO:0004143">
    <property type="term" value="F:ATP-dependent diacylglycerol kinase activity"/>
    <property type="evidence" value="ECO:0007669"/>
    <property type="project" value="TreeGrafter"/>
</dbReference>
<dbReference type="InterPro" id="IPR016064">
    <property type="entry name" value="NAD/diacylglycerol_kinase_sf"/>
</dbReference>
<dbReference type="SUPFAM" id="SSF111331">
    <property type="entry name" value="NAD kinase/diacylglycerol kinase-like"/>
    <property type="match status" value="1"/>
</dbReference>
<proteinExistence type="inferred from homology"/>
<dbReference type="Proteomes" id="UP000641932">
    <property type="component" value="Unassembled WGS sequence"/>
</dbReference>
<dbReference type="PANTHER" id="PTHR12358:SF106">
    <property type="entry name" value="LIPID KINASE YEGS"/>
    <property type="match status" value="1"/>
</dbReference>
<accession>A0A917ZUD9</accession>